<dbReference type="EMBL" id="KQ416072">
    <property type="protein sequence ID" value="KOF98843.1"/>
    <property type="molecule type" value="Genomic_DNA"/>
</dbReference>
<organism evidence="1">
    <name type="scientific">Octopus bimaculoides</name>
    <name type="common">California two-spotted octopus</name>
    <dbReference type="NCBI Taxonomy" id="37653"/>
    <lineage>
        <taxon>Eukaryota</taxon>
        <taxon>Metazoa</taxon>
        <taxon>Spiralia</taxon>
        <taxon>Lophotrochozoa</taxon>
        <taxon>Mollusca</taxon>
        <taxon>Cephalopoda</taxon>
        <taxon>Coleoidea</taxon>
        <taxon>Octopodiformes</taxon>
        <taxon>Octopoda</taxon>
        <taxon>Incirrata</taxon>
        <taxon>Octopodidae</taxon>
        <taxon>Octopus</taxon>
    </lineage>
</organism>
<dbReference type="AlphaFoldDB" id="A0A0L8IBF7"/>
<reference evidence="1" key="1">
    <citation type="submission" date="2015-07" db="EMBL/GenBank/DDBJ databases">
        <title>MeaNS - Measles Nucleotide Surveillance Program.</title>
        <authorList>
            <person name="Tran T."/>
            <person name="Druce J."/>
        </authorList>
    </citation>
    <scope>NUCLEOTIDE SEQUENCE</scope>
    <source>
        <strain evidence="1">UCB-OBI-ISO-001</strain>
        <tissue evidence="1">Gonad</tissue>
    </source>
</reference>
<protein>
    <submittedName>
        <fullName evidence="1">Uncharacterized protein</fullName>
    </submittedName>
</protein>
<sequence>MRAVSQSVSINVNESLYAVRDAVAEKKRALEEWLQKGDEEAYDIYREVKKRVKGVVRLVKLEEKKRFGKKLSEHFMFWKEVQRVRKVVGGREEKVKDVNGNLLKGSEDVKRKWAEYFRELLNVEDIRKASIVSVGEEKRMPVV</sequence>
<gene>
    <name evidence="1" type="ORF">OCBIM_22022588mg</name>
</gene>
<name>A0A0L8IBF7_OCTBM</name>
<proteinExistence type="predicted"/>
<evidence type="ECO:0000313" key="1">
    <source>
        <dbReference type="EMBL" id="KOF98843.1"/>
    </source>
</evidence>
<accession>A0A0L8IBF7</accession>